<evidence type="ECO:0000313" key="2">
    <source>
        <dbReference type="Proteomes" id="UP000231564"/>
    </source>
</evidence>
<protein>
    <submittedName>
        <fullName evidence="1">Uncharacterized protein</fullName>
    </submittedName>
</protein>
<keyword evidence="2" id="KW-1185">Reference proteome</keyword>
<organism evidence="1 2">
    <name type="scientific">Tenacibaculum maritimum NCIMB 2154</name>
    <dbReference type="NCBI Taxonomy" id="1349785"/>
    <lineage>
        <taxon>Bacteria</taxon>
        <taxon>Pseudomonadati</taxon>
        <taxon>Bacteroidota</taxon>
        <taxon>Flavobacteriia</taxon>
        <taxon>Flavobacteriales</taxon>
        <taxon>Flavobacteriaceae</taxon>
        <taxon>Tenacibaculum</taxon>
    </lineage>
</organism>
<dbReference type="Proteomes" id="UP000231564">
    <property type="component" value="Chromosome MARIT"/>
</dbReference>
<accession>A0A2H1EDK5</accession>
<reference evidence="1 2" key="1">
    <citation type="submission" date="2016-11" db="EMBL/GenBank/DDBJ databases">
        <authorList>
            <person name="Jaros S."/>
            <person name="Januszkiewicz K."/>
            <person name="Wedrychowicz H."/>
        </authorList>
    </citation>
    <scope>NUCLEOTIDE SEQUENCE [LARGE SCALE GENOMIC DNA]</scope>
    <source>
        <strain evidence="1">NCIMB 2154T</strain>
    </source>
</reference>
<sequence length="177" mass="21147">MTIEKLEILLKDIMEEGKYIYKTFEDETYIYVFTKLEKLRGIDHDDRYGRLGGLGPIVVDKQTKEFKRVHYMDVPSELRKRNSKKRTVDSIAKGIKKRQYVNEGDVYNFLKLNYRGNEKFTFGKVLYDLEKDLEILSLRFKKNELRDKMINFFNILNVKCKVEEDGWLVITRVPEQS</sequence>
<dbReference type="OrthoDB" id="1355602at2"/>
<dbReference type="GeneID" id="47724276"/>
<gene>
    <name evidence="1" type="ORF">MARIT_2825</name>
</gene>
<dbReference type="KEGG" id="tmar:MARIT_2825"/>
<evidence type="ECO:0000313" key="1">
    <source>
        <dbReference type="EMBL" id="SFZ84600.1"/>
    </source>
</evidence>
<dbReference type="AlphaFoldDB" id="A0A2H1EDK5"/>
<dbReference type="EMBL" id="LT634361">
    <property type="protein sequence ID" value="SFZ84600.1"/>
    <property type="molecule type" value="Genomic_DNA"/>
</dbReference>
<name>A0A2H1EDK5_9FLAO</name>
<proteinExistence type="predicted"/>
<dbReference type="RefSeq" id="WP_100211792.1">
    <property type="nucleotide sequence ID" value="NZ_CP138495.1"/>
</dbReference>